<evidence type="ECO:0000256" key="4">
    <source>
        <dbReference type="ARBA" id="ARBA00012827"/>
    </source>
</evidence>
<dbReference type="SUPFAM" id="SSF52121">
    <property type="entry name" value="Lumazine synthase"/>
    <property type="match status" value="1"/>
</dbReference>
<evidence type="ECO:0000256" key="9">
    <source>
        <dbReference type="PIRNR" id="PIRNR015750"/>
    </source>
</evidence>
<dbReference type="GO" id="GO:0009231">
    <property type="term" value="P:riboflavin biosynthetic process"/>
    <property type="evidence" value="ECO:0007669"/>
    <property type="project" value="UniProtKB-UniPathway"/>
</dbReference>
<evidence type="ECO:0000313" key="14">
    <source>
        <dbReference type="Proteomes" id="UP000291831"/>
    </source>
</evidence>
<dbReference type="EC" id="2.5.1.9" evidence="4 8"/>
<comment type="pathway">
    <text evidence="2">Cofactor biosynthesis; riboflavin biosynthesis; riboflavin from 2-hydroxy-3-oxobutyl phosphate and 5-amino-6-(D-ribitylamino)uracil: step 2/2.</text>
</comment>
<evidence type="ECO:0000313" key="11">
    <source>
        <dbReference type="EMBL" id="CAD6492898.1"/>
    </source>
</evidence>
<dbReference type="Pfam" id="PF00885">
    <property type="entry name" value="DMRL_synthase"/>
    <property type="match status" value="1"/>
</dbReference>
<sequence length="153" mass="16828">MKIGVADTTFARVDMGAIAIDEIKKHASVKIKRYVVPGVKDLPVAAKKLIEEHGCDIVLSLGMPGAQVIDKTCAHEASQGHIIAQLMTNTHIIEVFVYEDEAEDEKQLVWLAEQRTREHAQNAVKLLLYPKKLEAEAGTGQRQGFEDVGAVKL</sequence>
<dbReference type="EMBL" id="CAJHIR010000020">
    <property type="protein sequence ID" value="CAD6493038.1"/>
    <property type="molecule type" value="Genomic_DNA"/>
</dbReference>
<reference evidence="14" key="2">
    <citation type="submission" date="2019-01" db="EMBL/GenBank/DDBJ databases">
        <title>Anaerobic oxidation of ethane by archaea from a marine hydrocarbon seep.</title>
        <authorList>
            <person name="Musat F."/>
        </authorList>
    </citation>
    <scope>NUCLEOTIDE SEQUENCE [LARGE SCALE GENOMIC DNA]</scope>
</reference>
<keyword evidence="7 9" id="KW-0808">Transferase</keyword>
<comment type="similarity">
    <text evidence="3 9">Belongs to the DMRL synthase family.</text>
</comment>
<dbReference type="EMBL" id="CAJHIQ010000021">
    <property type="protein sequence ID" value="CAD6492898.1"/>
    <property type="molecule type" value="Genomic_DNA"/>
</dbReference>
<evidence type="ECO:0000313" key="15">
    <source>
        <dbReference type="Proteomes" id="UP000639006"/>
    </source>
</evidence>
<dbReference type="Proteomes" id="UP000612009">
    <property type="component" value="Unassembled WGS sequence"/>
</dbReference>
<dbReference type="Proteomes" id="UP000291831">
    <property type="component" value="Unassembled WGS sequence"/>
</dbReference>
<dbReference type="AlphaFoldDB" id="A0A811TAV7"/>
<dbReference type="EMBL" id="RPGO01000039">
    <property type="protein sequence ID" value="RZB28726.1"/>
    <property type="molecule type" value="Genomic_DNA"/>
</dbReference>
<gene>
    <name evidence="11" type="primary">ribC</name>
    <name evidence="13" type="ORF">AEth_01850</name>
    <name evidence="10" type="ORF">CHKLHMKO_00366</name>
    <name evidence="11" type="ORF">DIAAKJNI_00411</name>
    <name evidence="12" type="ORF">LAKADJCE_00423</name>
</gene>
<proteinExistence type="inferred from homology"/>
<evidence type="ECO:0000313" key="13">
    <source>
        <dbReference type="EMBL" id="RZB28726.1"/>
    </source>
</evidence>
<evidence type="ECO:0000256" key="5">
    <source>
        <dbReference type="ARBA" id="ARBA00013950"/>
    </source>
</evidence>
<dbReference type="InterPro" id="IPR006399">
    <property type="entry name" value="Ribfl_synth_arc"/>
</dbReference>
<evidence type="ECO:0000313" key="10">
    <source>
        <dbReference type="EMBL" id="CAD6492876.1"/>
    </source>
</evidence>
<dbReference type="NCBIfam" id="TIGR01506">
    <property type="entry name" value="ribC_arch"/>
    <property type="match status" value="1"/>
</dbReference>
<dbReference type="PIRSF" id="PIRSF015750">
    <property type="entry name" value="Ribfl_synth_arc"/>
    <property type="match status" value="1"/>
</dbReference>
<dbReference type="EMBL" id="CAJHIO010000021">
    <property type="protein sequence ID" value="CAD6492876.1"/>
    <property type="molecule type" value="Genomic_DNA"/>
</dbReference>
<evidence type="ECO:0000256" key="3">
    <source>
        <dbReference type="ARBA" id="ARBA00007424"/>
    </source>
</evidence>
<dbReference type="Proteomes" id="UP000610373">
    <property type="component" value="Unassembled WGS sequence"/>
</dbReference>
<dbReference type="GO" id="GO:0009349">
    <property type="term" value="C:riboflavin synthase complex"/>
    <property type="evidence" value="ECO:0007669"/>
    <property type="project" value="InterPro"/>
</dbReference>
<name>A0A811TAV7_9EURY</name>
<dbReference type="InterPro" id="IPR036467">
    <property type="entry name" value="LS/RS_sf"/>
</dbReference>
<dbReference type="Proteomes" id="UP000639006">
    <property type="component" value="Unassembled WGS sequence"/>
</dbReference>
<organism evidence="11 15">
    <name type="scientific">Candidatus Argoarchaeum ethanivorans</name>
    <dbReference type="NCBI Taxonomy" id="2608793"/>
    <lineage>
        <taxon>Archaea</taxon>
        <taxon>Methanobacteriati</taxon>
        <taxon>Methanobacteriota</taxon>
        <taxon>Stenosarchaea group</taxon>
        <taxon>Methanomicrobia</taxon>
        <taxon>Methanosarcinales</taxon>
        <taxon>Methanosarcinales incertae sedis</taxon>
        <taxon>GOM Arc I cluster</taxon>
        <taxon>Candidatus Argoarchaeum</taxon>
    </lineage>
</organism>
<protein>
    <recommendedName>
        <fullName evidence="5 8">Riboflavin synthase</fullName>
        <ecNumber evidence="4 8">2.5.1.9</ecNumber>
    </recommendedName>
</protein>
<keyword evidence="6 9" id="KW-0686">Riboflavin biosynthesis</keyword>
<evidence type="ECO:0000256" key="8">
    <source>
        <dbReference type="NCBIfam" id="TIGR01506"/>
    </source>
</evidence>
<evidence type="ECO:0000256" key="2">
    <source>
        <dbReference type="ARBA" id="ARBA00004887"/>
    </source>
</evidence>
<dbReference type="InterPro" id="IPR002180">
    <property type="entry name" value="LS/RS"/>
</dbReference>
<reference evidence="11" key="3">
    <citation type="submission" date="2020-10" db="EMBL/GenBank/DDBJ databases">
        <authorList>
            <person name="Hahn C.J."/>
            <person name="Laso-Perez R."/>
            <person name="Vulcano F."/>
            <person name="Vaziourakis K.-M."/>
            <person name="Stokke R."/>
            <person name="Steen I.H."/>
            <person name="Teske A."/>
            <person name="Boetius A."/>
            <person name="Liebeke M."/>
            <person name="Amann R."/>
            <person name="Knittel K."/>
        </authorList>
    </citation>
    <scope>NUCLEOTIDE SEQUENCE</scope>
    <source>
        <strain evidence="12">Gfbio:e3339647-f889-4370-9287-4fb5cb688e4c:AG392J18_GoMArc1</strain>
        <strain evidence="11">Gfbio:e3339647-f889-4370-9287-4fb5cb688e4c:AG392M11_GoMArc1</strain>
        <strain evidence="10">Gfbio:e3339647-f889-4370-9287-4fb5cb688e4c:AG392O15_GoMArc1</strain>
    </source>
</reference>
<evidence type="ECO:0000256" key="1">
    <source>
        <dbReference type="ARBA" id="ARBA00000968"/>
    </source>
</evidence>
<reference evidence="13" key="1">
    <citation type="journal article" date="2019" name="Nature">
        <title>Anaerobic oxidation of ethane by archaea from a marine hydrocarbon seep.</title>
        <authorList>
            <person name="Chen S.C."/>
            <person name="Musat N."/>
            <person name="Lechtenfeld O.J."/>
            <person name="Paschke H."/>
            <person name="Schmidt M."/>
            <person name="Said N."/>
            <person name="Popp D."/>
            <person name="Calabrese F."/>
            <person name="Stryhanyuk H."/>
            <person name="Jaekel U."/>
            <person name="Zhu Y.G."/>
            <person name="Joye S.B."/>
            <person name="Richnow H.H."/>
            <person name="Widdel F."/>
            <person name="Musat F."/>
        </authorList>
    </citation>
    <scope>NUCLEOTIDE SEQUENCE</scope>
    <source>
        <strain evidence="13">Eth-Arch1</strain>
    </source>
</reference>
<comment type="caution">
    <text evidence="11">The sequence shown here is derived from an EMBL/GenBank/DDBJ whole genome shotgun (WGS) entry which is preliminary data.</text>
</comment>
<dbReference type="UniPathway" id="UPA00275">
    <property type="reaction ID" value="UER00405"/>
</dbReference>
<evidence type="ECO:0000313" key="12">
    <source>
        <dbReference type="EMBL" id="CAD6493038.1"/>
    </source>
</evidence>
<dbReference type="GO" id="GO:0004746">
    <property type="term" value="F:riboflavin synthase activity"/>
    <property type="evidence" value="ECO:0007669"/>
    <property type="project" value="UniProtKB-UniRule"/>
</dbReference>
<evidence type="ECO:0000256" key="7">
    <source>
        <dbReference type="ARBA" id="ARBA00022679"/>
    </source>
</evidence>
<evidence type="ECO:0000256" key="6">
    <source>
        <dbReference type="ARBA" id="ARBA00022619"/>
    </source>
</evidence>
<accession>A0A811TAV7</accession>
<dbReference type="Gene3D" id="3.40.50.960">
    <property type="entry name" value="Lumazine/riboflavin synthase"/>
    <property type="match status" value="1"/>
</dbReference>
<dbReference type="CDD" id="cd09210">
    <property type="entry name" value="Riboflavin_synthase_archaeal"/>
    <property type="match status" value="1"/>
</dbReference>
<comment type="catalytic activity">
    <reaction evidence="1 9">
        <text>2 6,7-dimethyl-8-(1-D-ribityl)lumazine + H(+) = 5-amino-6-(D-ribitylamino)uracil + riboflavin</text>
        <dbReference type="Rhea" id="RHEA:20772"/>
        <dbReference type="ChEBI" id="CHEBI:15378"/>
        <dbReference type="ChEBI" id="CHEBI:15934"/>
        <dbReference type="ChEBI" id="CHEBI:57986"/>
        <dbReference type="ChEBI" id="CHEBI:58201"/>
        <dbReference type="EC" id="2.5.1.9"/>
    </reaction>
</comment>